<reference evidence="1" key="2">
    <citation type="submission" date="2022-04" db="EMBL/GenBank/DDBJ databases">
        <title>Antimicrobial genetic elements in methicillin-resistant Macrococcus armenti.</title>
        <authorList>
            <person name="Keller J.E."/>
            <person name="Schwendener S."/>
            <person name="Pantucek R."/>
            <person name="Perreten V."/>
        </authorList>
    </citation>
    <scope>NUCLEOTIDE SEQUENCE</scope>
    <source>
        <strain evidence="1">CCM 2609</strain>
    </source>
</reference>
<name>A0ABY3ZT57_9STAP</name>
<dbReference type="EMBL" id="CP094348">
    <property type="protein sequence ID" value="UOB20008.1"/>
    <property type="molecule type" value="Genomic_DNA"/>
</dbReference>
<organism evidence="1 2">
    <name type="scientific">Macrococcus armenti</name>
    <dbReference type="NCBI Taxonomy" id="2875764"/>
    <lineage>
        <taxon>Bacteria</taxon>
        <taxon>Bacillati</taxon>
        <taxon>Bacillota</taxon>
        <taxon>Bacilli</taxon>
        <taxon>Bacillales</taxon>
        <taxon>Staphylococcaceae</taxon>
        <taxon>Macrococcus</taxon>
    </lineage>
</organism>
<gene>
    <name evidence="1" type="ORF">MRZ06_08165</name>
</gene>
<sequence length="78" mass="9284">MDDTLHYIHTLLIQMKKKTHLNYFNAPHDYDLIMILVEMNMIELHIDYFIDIALEPSMRIQVTRKGELFIHALLDDAV</sequence>
<reference evidence="1" key="1">
    <citation type="submission" date="2022-03" db="EMBL/GenBank/DDBJ databases">
        <authorList>
            <person name="Vrbovska V."/>
            <person name="Kovarovic V."/>
            <person name="Botka T."/>
            <person name="Pantucek R."/>
        </authorList>
    </citation>
    <scope>NUCLEOTIDE SEQUENCE</scope>
    <source>
        <strain evidence="1">CCM 2609</strain>
    </source>
</reference>
<proteinExistence type="predicted"/>
<keyword evidence="2" id="KW-1185">Reference proteome</keyword>
<dbReference type="Proteomes" id="UP000830343">
    <property type="component" value="Chromosome"/>
</dbReference>
<protein>
    <submittedName>
        <fullName evidence="1">Uncharacterized protein</fullName>
    </submittedName>
</protein>
<evidence type="ECO:0000313" key="2">
    <source>
        <dbReference type="Proteomes" id="UP000830343"/>
    </source>
</evidence>
<dbReference type="RefSeq" id="WP_224186743.1">
    <property type="nucleotide sequence ID" value="NZ_CP083592.1"/>
</dbReference>
<accession>A0ABY3ZT57</accession>
<evidence type="ECO:0000313" key="1">
    <source>
        <dbReference type="EMBL" id="UOB20008.1"/>
    </source>
</evidence>